<evidence type="ECO:0000313" key="12">
    <source>
        <dbReference type="Proteomes" id="UP000326759"/>
    </source>
</evidence>
<dbReference type="InterPro" id="IPR013087">
    <property type="entry name" value="Znf_C2H2_type"/>
</dbReference>
<evidence type="ECO:0000256" key="2">
    <source>
        <dbReference type="ARBA" id="ARBA00022723"/>
    </source>
</evidence>
<feature type="domain" description="C2H2-type" evidence="10">
    <location>
        <begin position="353"/>
        <end position="380"/>
    </location>
</feature>
<evidence type="ECO:0000256" key="8">
    <source>
        <dbReference type="PROSITE-ProRule" id="PRU00042"/>
    </source>
</evidence>
<feature type="region of interest" description="Disordered" evidence="9">
    <location>
        <begin position="133"/>
        <end position="164"/>
    </location>
</feature>
<dbReference type="AlphaFoldDB" id="A0A5N5SNS8"/>
<sequence length="394" mass="44344">MKEYSTTPFEDLILGSQFVPLLAKASAVESRSEEESESIKNIGVFQCKKCKANLFQILDLPLHMEEQHLSFYKEVSLVLSSEDAQLNKVYKCGECNLSIQGKVSIVQHFLSHENSSPLSSPTAVSMETTVKLNSSENQPSVNGITNHKHENGERETKIESEEPDNERISYLKGETVKINEADSEEGSEQTQNDNTHEQIQIEINPLELISTLIEEDLNSDNPLIPTQHFLLGRDTCSSEDNYNTYEEYSAEDYSNKEPVPPVVEKKIDPLPPLNGFPLSVESYYDSCPAPGVFQCNQCNEAFKYQYLLTAHKKQCHQGNILTPFKCHICGNEFTALNDLKRHTLSSHSPELSHFCQVCGHAFVDPISLKQHLVDHGKSNRKQTFQPPKETVPQG</sequence>
<dbReference type="Gene3D" id="3.30.160.60">
    <property type="entry name" value="Classic Zinc Finger"/>
    <property type="match status" value="2"/>
</dbReference>
<dbReference type="PANTHER" id="PTHR24404:SF114">
    <property type="entry name" value="KLUMPFUSS, ISOFORM B-RELATED"/>
    <property type="match status" value="1"/>
</dbReference>
<feature type="domain" description="C2H2-type" evidence="10">
    <location>
        <begin position="324"/>
        <end position="352"/>
    </location>
</feature>
<feature type="domain" description="C2H2-type" evidence="10">
    <location>
        <begin position="293"/>
        <end position="318"/>
    </location>
</feature>
<dbReference type="GO" id="GO:0008270">
    <property type="term" value="F:zinc ion binding"/>
    <property type="evidence" value="ECO:0007669"/>
    <property type="project" value="UniProtKB-KW"/>
</dbReference>
<keyword evidence="4 8" id="KW-0863">Zinc-finger</keyword>
<dbReference type="EMBL" id="SEYY01022156">
    <property type="protein sequence ID" value="KAB7495744.1"/>
    <property type="molecule type" value="Genomic_DNA"/>
</dbReference>
<comment type="caution">
    <text evidence="11">The sequence shown here is derived from an EMBL/GenBank/DDBJ whole genome shotgun (WGS) entry which is preliminary data.</text>
</comment>
<dbReference type="SMART" id="SM00355">
    <property type="entry name" value="ZnF_C2H2"/>
    <property type="match status" value="5"/>
</dbReference>
<evidence type="ECO:0000256" key="3">
    <source>
        <dbReference type="ARBA" id="ARBA00022737"/>
    </source>
</evidence>
<dbReference type="Proteomes" id="UP000326759">
    <property type="component" value="Unassembled WGS sequence"/>
</dbReference>
<dbReference type="GO" id="GO:0005634">
    <property type="term" value="C:nucleus"/>
    <property type="evidence" value="ECO:0007669"/>
    <property type="project" value="UniProtKB-SubCell"/>
</dbReference>
<dbReference type="SUPFAM" id="SSF57667">
    <property type="entry name" value="beta-beta-alpha zinc fingers"/>
    <property type="match status" value="2"/>
</dbReference>
<keyword evidence="3" id="KW-0677">Repeat</keyword>
<name>A0A5N5SNS8_9CRUS</name>
<protein>
    <recommendedName>
        <fullName evidence="10">C2H2-type domain-containing protein</fullName>
    </recommendedName>
</protein>
<dbReference type="PANTHER" id="PTHR24404">
    <property type="entry name" value="ZINC FINGER PROTEIN"/>
    <property type="match status" value="1"/>
</dbReference>
<evidence type="ECO:0000256" key="4">
    <source>
        <dbReference type="ARBA" id="ARBA00022771"/>
    </source>
</evidence>
<keyword evidence="12" id="KW-1185">Reference proteome</keyword>
<evidence type="ECO:0000313" key="11">
    <source>
        <dbReference type="EMBL" id="KAB7495744.1"/>
    </source>
</evidence>
<proteinExistence type="predicted"/>
<feature type="compositionally biased region" description="Polar residues" evidence="9">
    <location>
        <begin position="133"/>
        <end position="145"/>
    </location>
</feature>
<dbReference type="GO" id="GO:0003700">
    <property type="term" value="F:DNA-binding transcription factor activity"/>
    <property type="evidence" value="ECO:0007669"/>
    <property type="project" value="TreeGrafter"/>
</dbReference>
<dbReference type="OrthoDB" id="6355116at2759"/>
<gene>
    <name evidence="11" type="ORF">Anas_09032</name>
</gene>
<dbReference type="PROSITE" id="PS50157">
    <property type="entry name" value="ZINC_FINGER_C2H2_2"/>
    <property type="match status" value="4"/>
</dbReference>
<feature type="compositionally biased region" description="Basic and acidic residues" evidence="9">
    <location>
        <begin position="147"/>
        <end position="164"/>
    </location>
</feature>
<evidence type="ECO:0000256" key="7">
    <source>
        <dbReference type="ARBA" id="ARBA00023242"/>
    </source>
</evidence>
<evidence type="ECO:0000256" key="6">
    <source>
        <dbReference type="ARBA" id="ARBA00023125"/>
    </source>
</evidence>
<reference evidence="11 12" key="1">
    <citation type="journal article" date="2019" name="PLoS Biol.">
        <title>Sex chromosomes control vertical transmission of feminizing Wolbachia symbionts in an isopod.</title>
        <authorList>
            <person name="Becking T."/>
            <person name="Chebbi M.A."/>
            <person name="Giraud I."/>
            <person name="Moumen B."/>
            <person name="Laverre T."/>
            <person name="Caubet Y."/>
            <person name="Peccoud J."/>
            <person name="Gilbert C."/>
            <person name="Cordaux R."/>
        </authorList>
    </citation>
    <scope>NUCLEOTIDE SEQUENCE [LARGE SCALE GENOMIC DNA]</scope>
    <source>
        <strain evidence="11">ANa2</strain>
        <tissue evidence="11">Whole body excluding digestive tract and cuticle</tissue>
    </source>
</reference>
<evidence type="ECO:0000256" key="9">
    <source>
        <dbReference type="SAM" id="MobiDB-lite"/>
    </source>
</evidence>
<keyword evidence="6" id="KW-0238">DNA-binding</keyword>
<evidence type="ECO:0000259" key="10">
    <source>
        <dbReference type="PROSITE" id="PS50157"/>
    </source>
</evidence>
<accession>A0A5N5SNS8</accession>
<keyword evidence="5" id="KW-0862">Zinc</keyword>
<dbReference type="Pfam" id="PF00096">
    <property type="entry name" value="zf-C2H2"/>
    <property type="match status" value="2"/>
</dbReference>
<evidence type="ECO:0000256" key="5">
    <source>
        <dbReference type="ARBA" id="ARBA00022833"/>
    </source>
</evidence>
<comment type="subcellular location">
    <subcellularLocation>
        <location evidence="1">Nucleus</location>
    </subcellularLocation>
</comment>
<feature type="domain" description="C2H2-type" evidence="10">
    <location>
        <begin position="90"/>
        <end position="117"/>
    </location>
</feature>
<dbReference type="GO" id="GO:0000978">
    <property type="term" value="F:RNA polymerase II cis-regulatory region sequence-specific DNA binding"/>
    <property type="evidence" value="ECO:0007669"/>
    <property type="project" value="TreeGrafter"/>
</dbReference>
<dbReference type="InterPro" id="IPR036236">
    <property type="entry name" value="Znf_C2H2_sf"/>
</dbReference>
<keyword evidence="2" id="KW-0479">Metal-binding</keyword>
<dbReference type="PROSITE" id="PS00028">
    <property type="entry name" value="ZINC_FINGER_C2H2_1"/>
    <property type="match status" value="5"/>
</dbReference>
<dbReference type="InterPro" id="IPR050589">
    <property type="entry name" value="Ikaros_C2H2-ZF"/>
</dbReference>
<evidence type="ECO:0000256" key="1">
    <source>
        <dbReference type="ARBA" id="ARBA00004123"/>
    </source>
</evidence>
<keyword evidence="7" id="KW-0539">Nucleus</keyword>
<dbReference type="GO" id="GO:0006357">
    <property type="term" value="P:regulation of transcription by RNA polymerase II"/>
    <property type="evidence" value="ECO:0007669"/>
    <property type="project" value="TreeGrafter"/>
</dbReference>
<organism evidence="11 12">
    <name type="scientific">Armadillidium nasatum</name>
    <dbReference type="NCBI Taxonomy" id="96803"/>
    <lineage>
        <taxon>Eukaryota</taxon>
        <taxon>Metazoa</taxon>
        <taxon>Ecdysozoa</taxon>
        <taxon>Arthropoda</taxon>
        <taxon>Crustacea</taxon>
        <taxon>Multicrustacea</taxon>
        <taxon>Malacostraca</taxon>
        <taxon>Eumalacostraca</taxon>
        <taxon>Peracarida</taxon>
        <taxon>Isopoda</taxon>
        <taxon>Oniscidea</taxon>
        <taxon>Crinocheta</taxon>
        <taxon>Armadillidiidae</taxon>
        <taxon>Armadillidium</taxon>
    </lineage>
</organism>